<feature type="region of interest" description="Disordered" evidence="6">
    <location>
        <begin position="1"/>
        <end position="62"/>
    </location>
</feature>
<dbReference type="Proteomes" id="UP000319663">
    <property type="component" value="Unassembled WGS sequence"/>
</dbReference>
<feature type="domain" description="Major facilitator superfamily (MFS) profile" evidence="8">
    <location>
        <begin position="81"/>
        <end position="532"/>
    </location>
</feature>
<evidence type="ECO:0000313" key="10">
    <source>
        <dbReference type="Proteomes" id="UP000319663"/>
    </source>
</evidence>
<feature type="transmembrane region" description="Helical" evidence="7">
    <location>
        <begin position="80"/>
        <end position="101"/>
    </location>
</feature>
<feature type="transmembrane region" description="Helical" evidence="7">
    <location>
        <begin position="235"/>
        <end position="255"/>
    </location>
</feature>
<dbReference type="PANTHER" id="PTHR23502:SF51">
    <property type="entry name" value="QUINIDINE RESISTANCE PROTEIN 1-RELATED"/>
    <property type="match status" value="1"/>
</dbReference>
<keyword evidence="10" id="KW-1185">Reference proteome</keyword>
<evidence type="ECO:0000256" key="4">
    <source>
        <dbReference type="ARBA" id="ARBA00022989"/>
    </source>
</evidence>
<dbReference type="GO" id="GO:0005886">
    <property type="term" value="C:plasma membrane"/>
    <property type="evidence" value="ECO:0007669"/>
    <property type="project" value="TreeGrafter"/>
</dbReference>
<dbReference type="InterPro" id="IPR036259">
    <property type="entry name" value="MFS_trans_sf"/>
</dbReference>
<feature type="transmembrane region" description="Helical" evidence="7">
    <location>
        <begin position="508"/>
        <end position="532"/>
    </location>
</feature>
<dbReference type="Gene3D" id="1.20.1250.20">
    <property type="entry name" value="MFS general substrate transporter like domains"/>
    <property type="match status" value="1"/>
</dbReference>
<dbReference type="STRING" id="5098.A0A507QY27"/>
<evidence type="ECO:0000313" key="9">
    <source>
        <dbReference type="EMBL" id="TQB72554.1"/>
    </source>
</evidence>
<keyword evidence="5 7" id="KW-0472">Membrane</keyword>
<dbReference type="InterPro" id="IPR020846">
    <property type="entry name" value="MFS_dom"/>
</dbReference>
<dbReference type="PROSITE" id="PS50850">
    <property type="entry name" value="MFS"/>
    <property type="match status" value="1"/>
</dbReference>
<dbReference type="EMBL" id="VIFY01000062">
    <property type="protein sequence ID" value="TQB72554.1"/>
    <property type="molecule type" value="Genomic_DNA"/>
</dbReference>
<feature type="transmembrane region" description="Helical" evidence="7">
    <location>
        <begin position="121"/>
        <end position="139"/>
    </location>
</feature>
<feature type="transmembrane region" description="Helical" evidence="7">
    <location>
        <begin position="417"/>
        <end position="435"/>
    </location>
</feature>
<evidence type="ECO:0000256" key="3">
    <source>
        <dbReference type="ARBA" id="ARBA00022692"/>
    </source>
</evidence>
<dbReference type="FunFam" id="1.20.1720.10:FF:000009">
    <property type="entry name" value="MFS multidrug transporter"/>
    <property type="match status" value="1"/>
</dbReference>
<accession>A0A507QY27</accession>
<dbReference type="AlphaFoldDB" id="A0A507QY27"/>
<dbReference type="SUPFAM" id="SSF103473">
    <property type="entry name" value="MFS general substrate transporter"/>
    <property type="match status" value="1"/>
</dbReference>
<comment type="caution">
    <text evidence="9">The sequence shown here is derived from an EMBL/GenBank/DDBJ whole genome shotgun (WGS) entry which is preliminary data.</text>
</comment>
<evidence type="ECO:0000256" key="6">
    <source>
        <dbReference type="SAM" id="MobiDB-lite"/>
    </source>
</evidence>
<gene>
    <name evidence="9" type="ORF">MPDQ_006777</name>
</gene>
<dbReference type="PANTHER" id="PTHR23502">
    <property type="entry name" value="MAJOR FACILITATOR SUPERFAMILY"/>
    <property type="match status" value="1"/>
</dbReference>
<feature type="compositionally biased region" description="Basic and acidic residues" evidence="6">
    <location>
        <begin position="28"/>
        <end position="62"/>
    </location>
</feature>
<feature type="transmembrane region" description="Helical" evidence="7">
    <location>
        <begin position="325"/>
        <end position="349"/>
    </location>
</feature>
<name>A0A507QY27_MONPU</name>
<sequence length="548" mass="60006">MSSSMDIEGANANYGDTSTDTDGIPLRVYRETSDKKIAPGHDEKDGNQGEKEVEQVVQSEHKENQGHELYSVFTVNQKQAMIATGSLASFFSPLSSSIYFPALGTIARELNVSVTKIDLTVTTYLIMQGVAPMMIAGFSDSMGRRPAYIICFTIYLAANLGLGLQNSYAALLVLRCLQSGGSSGTVALANGLVGDTVTSAERGTYIAFASLGSMLGPSLSPILGGLLSQYLNWHWLFWFLFIFGGVFFVLLFLFLPETCRKVVGDGSVPPPLLNWSVSDYIRHRRRRKYGIRVDEEKMAELRKNYKFQIPNPLPTLMVALDKETALLLLATGTGYSCFYAIMTGATTSFQEDYKFSNIQVALMYIPLGAGGILSAFTTGKIVDWNFRRHAHRAGLTVVKNVRQDLSNFPVERARLEIALPMFYIGNACIIVYGWVMHKKVSLAGPIILMFVSGFVLNGTSQVLNALMVDLWPGRSAAATAANNLFRCELGAAASAAIEPMRKAMGTGLAYTTLGLIMFVSSLSLWLIMWFGLGWRREKNESRSSGVSA</sequence>
<reference evidence="9 10" key="1">
    <citation type="submission" date="2019-06" db="EMBL/GenBank/DDBJ databases">
        <title>Wine fermentation using esterase from Monascus purpureus.</title>
        <authorList>
            <person name="Geng C."/>
            <person name="Zhang Y."/>
        </authorList>
    </citation>
    <scope>NUCLEOTIDE SEQUENCE [LARGE SCALE GENOMIC DNA]</scope>
    <source>
        <strain evidence="9">HQ1</strain>
    </source>
</reference>
<proteinExistence type="predicted"/>
<evidence type="ECO:0000256" key="7">
    <source>
        <dbReference type="SAM" id="Phobius"/>
    </source>
</evidence>
<keyword evidence="3 7" id="KW-0812">Transmembrane</keyword>
<protein>
    <recommendedName>
        <fullName evidence="8">Major facilitator superfamily (MFS) profile domain-containing protein</fullName>
    </recommendedName>
</protein>
<feature type="transmembrane region" description="Helical" evidence="7">
    <location>
        <begin position="442"/>
        <end position="463"/>
    </location>
</feature>
<evidence type="ECO:0000256" key="1">
    <source>
        <dbReference type="ARBA" id="ARBA00004141"/>
    </source>
</evidence>
<keyword evidence="2" id="KW-0813">Transport</keyword>
<evidence type="ECO:0000259" key="8">
    <source>
        <dbReference type="PROSITE" id="PS50850"/>
    </source>
</evidence>
<dbReference type="InterPro" id="IPR011701">
    <property type="entry name" value="MFS"/>
</dbReference>
<feature type="transmembrane region" description="Helical" evidence="7">
    <location>
        <begin position="146"/>
        <end position="164"/>
    </location>
</feature>
<evidence type="ECO:0000256" key="2">
    <source>
        <dbReference type="ARBA" id="ARBA00022448"/>
    </source>
</evidence>
<organism evidence="9 10">
    <name type="scientific">Monascus purpureus</name>
    <name type="common">Red mold</name>
    <name type="synonym">Monascus anka</name>
    <dbReference type="NCBI Taxonomy" id="5098"/>
    <lineage>
        <taxon>Eukaryota</taxon>
        <taxon>Fungi</taxon>
        <taxon>Dikarya</taxon>
        <taxon>Ascomycota</taxon>
        <taxon>Pezizomycotina</taxon>
        <taxon>Eurotiomycetes</taxon>
        <taxon>Eurotiomycetidae</taxon>
        <taxon>Eurotiales</taxon>
        <taxon>Aspergillaceae</taxon>
        <taxon>Monascus</taxon>
    </lineage>
</organism>
<keyword evidence="4 7" id="KW-1133">Transmembrane helix</keyword>
<feature type="transmembrane region" description="Helical" evidence="7">
    <location>
        <begin position="361"/>
        <end position="382"/>
    </location>
</feature>
<comment type="subcellular location">
    <subcellularLocation>
        <location evidence="1">Membrane</location>
        <topology evidence="1">Multi-pass membrane protein</topology>
    </subcellularLocation>
</comment>
<dbReference type="Gene3D" id="1.20.1720.10">
    <property type="entry name" value="Multidrug resistance protein D"/>
    <property type="match status" value="1"/>
</dbReference>
<evidence type="ECO:0000256" key="5">
    <source>
        <dbReference type="ARBA" id="ARBA00023136"/>
    </source>
</evidence>
<dbReference type="Pfam" id="PF07690">
    <property type="entry name" value="MFS_1"/>
    <property type="match status" value="1"/>
</dbReference>
<dbReference type="GO" id="GO:0022857">
    <property type="term" value="F:transmembrane transporter activity"/>
    <property type="evidence" value="ECO:0007669"/>
    <property type="project" value="InterPro"/>
</dbReference>